<dbReference type="CDD" id="cd06093">
    <property type="entry name" value="PX_domain"/>
    <property type="match status" value="1"/>
</dbReference>
<dbReference type="PANTHER" id="PTHR22775">
    <property type="entry name" value="SORTING NEXIN"/>
    <property type="match status" value="1"/>
</dbReference>
<accession>A0AAV1VPB1</accession>
<dbReference type="InterPro" id="IPR036871">
    <property type="entry name" value="PX_dom_sf"/>
</dbReference>
<evidence type="ECO:0000313" key="2">
    <source>
        <dbReference type="EMBL" id="CAK7948083.1"/>
    </source>
</evidence>
<comment type="caution">
    <text evidence="2">The sequence shown here is derived from an EMBL/GenBank/DDBJ whole genome shotgun (WGS) entry which is preliminary data.</text>
</comment>
<evidence type="ECO:0000259" key="1">
    <source>
        <dbReference type="PROSITE" id="PS50195"/>
    </source>
</evidence>
<name>A0AAV1VPB1_9STRA</name>
<dbReference type="AlphaFoldDB" id="A0AAV1VPB1"/>
<dbReference type="InterPro" id="IPR001683">
    <property type="entry name" value="PX_dom"/>
</dbReference>
<organism evidence="2 3">
    <name type="scientific">Peronospora matthiolae</name>
    <dbReference type="NCBI Taxonomy" id="2874970"/>
    <lineage>
        <taxon>Eukaryota</taxon>
        <taxon>Sar</taxon>
        <taxon>Stramenopiles</taxon>
        <taxon>Oomycota</taxon>
        <taxon>Peronosporomycetes</taxon>
        <taxon>Peronosporales</taxon>
        <taxon>Peronosporaceae</taxon>
        <taxon>Peronospora</taxon>
    </lineage>
</organism>
<proteinExistence type="predicted"/>
<dbReference type="SUPFAM" id="SSF64268">
    <property type="entry name" value="PX domain"/>
    <property type="match status" value="1"/>
</dbReference>
<dbReference type="Proteomes" id="UP001162060">
    <property type="component" value="Unassembled WGS sequence"/>
</dbReference>
<protein>
    <recommendedName>
        <fullName evidence="1">PX domain-containing protein</fullName>
    </recommendedName>
</protein>
<reference evidence="2" key="1">
    <citation type="submission" date="2024-01" db="EMBL/GenBank/DDBJ databases">
        <authorList>
            <person name="Webb A."/>
        </authorList>
    </citation>
    <scope>NUCLEOTIDE SEQUENCE</scope>
    <source>
        <strain evidence="2">Pm1</strain>
    </source>
</reference>
<dbReference type="PANTHER" id="PTHR22775:SF3">
    <property type="entry name" value="SORTING NEXIN-13"/>
    <property type="match status" value="1"/>
</dbReference>
<gene>
    <name evidence="2" type="ORF">PM001_LOCUS33233</name>
</gene>
<feature type="domain" description="PX" evidence="1">
    <location>
        <begin position="1"/>
        <end position="111"/>
    </location>
</feature>
<sequence length="111" mass="13005">MTYEILGVTRANKVMMYHIYAIDRATGERVLSIPKRFSEFNQLHEQLKVMKVPSASNLPKLPKPSVRSFLRGRRSKKTIEIREKAFGDFLHYIRDHEDLHESAAFQQFIAK</sequence>
<dbReference type="GO" id="GO:0035091">
    <property type="term" value="F:phosphatidylinositol binding"/>
    <property type="evidence" value="ECO:0007669"/>
    <property type="project" value="InterPro"/>
</dbReference>
<dbReference type="PROSITE" id="PS50195">
    <property type="entry name" value="PX"/>
    <property type="match status" value="1"/>
</dbReference>
<dbReference type="EMBL" id="CAKLBY020000392">
    <property type="protein sequence ID" value="CAK7948083.1"/>
    <property type="molecule type" value="Genomic_DNA"/>
</dbReference>
<evidence type="ECO:0000313" key="3">
    <source>
        <dbReference type="Proteomes" id="UP001162060"/>
    </source>
</evidence>
<dbReference type="Gene3D" id="3.30.1520.10">
    <property type="entry name" value="Phox-like domain"/>
    <property type="match status" value="1"/>
</dbReference>
<dbReference type="Pfam" id="PF00787">
    <property type="entry name" value="PX"/>
    <property type="match status" value="1"/>
</dbReference>